<reference evidence="8" key="1">
    <citation type="journal article" date="2019" name="Int. J. Syst. Evol. Microbiol.">
        <title>The Global Catalogue of Microorganisms (GCM) 10K type strain sequencing project: providing services to taxonomists for standard genome sequencing and annotation.</title>
        <authorList>
            <consortium name="The Broad Institute Genomics Platform"/>
            <consortium name="The Broad Institute Genome Sequencing Center for Infectious Disease"/>
            <person name="Wu L."/>
            <person name="Ma J."/>
        </authorList>
    </citation>
    <scope>NUCLEOTIDE SEQUENCE [LARGE SCALE GENOMIC DNA]</scope>
    <source>
        <strain evidence="8">JCM 18532</strain>
    </source>
</reference>
<keyword evidence="5 6" id="KW-0949">S-adenosyl-L-methionine</keyword>
<comment type="function">
    <text evidence="1 6">Exhibits S-adenosyl-L-methionine-dependent methyltransferase activity.</text>
</comment>
<dbReference type="PANTHER" id="PTHR43619">
    <property type="entry name" value="S-ADENOSYL-L-METHIONINE-DEPENDENT METHYLTRANSFERASE YKTD-RELATED"/>
    <property type="match status" value="1"/>
</dbReference>
<dbReference type="RefSeq" id="WP_345526086.1">
    <property type="nucleotide sequence ID" value="NZ_BAABKN010000009.1"/>
</dbReference>
<evidence type="ECO:0000313" key="7">
    <source>
        <dbReference type="EMBL" id="GAA4732417.1"/>
    </source>
</evidence>
<name>A0ABP8YMJ5_9ACTN</name>
<dbReference type="EMBL" id="BAABKN010000009">
    <property type="protein sequence ID" value="GAA4732417.1"/>
    <property type="molecule type" value="Genomic_DNA"/>
</dbReference>
<dbReference type="Pfam" id="PF04072">
    <property type="entry name" value="LCM"/>
    <property type="match status" value="1"/>
</dbReference>
<gene>
    <name evidence="7" type="ORF">GCM10023350_14750</name>
</gene>
<evidence type="ECO:0000256" key="6">
    <source>
        <dbReference type="RuleBase" id="RU362030"/>
    </source>
</evidence>
<dbReference type="GO" id="GO:0032259">
    <property type="term" value="P:methylation"/>
    <property type="evidence" value="ECO:0007669"/>
    <property type="project" value="UniProtKB-KW"/>
</dbReference>
<keyword evidence="3 6" id="KW-0489">Methyltransferase</keyword>
<evidence type="ECO:0000256" key="5">
    <source>
        <dbReference type="ARBA" id="ARBA00022691"/>
    </source>
</evidence>
<proteinExistence type="inferred from homology"/>
<organism evidence="7 8">
    <name type="scientific">Nocardioides endophyticus</name>
    <dbReference type="NCBI Taxonomy" id="1353775"/>
    <lineage>
        <taxon>Bacteria</taxon>
        <taxon>Bacillati</taxon>
        <taxon>Actinomycetota</taxon>
        <taxon>Actinomycetes</taxon>
        <taxon>Propionibacteriales</taxon>
        <taxon>Nocardioidaceae</taxon>
        <taxon>Nocardioides</taxon>
    </lineage>
</organism>
<evidence type="ECO:0000256" key="3">
    <source>
        <dbReference type="ARBA" id="ARBA00022603"/>
    </source>
</evidence>
<dbReference type="InterPro" id="IPR011610">
    <property type="entry name" value="SAM_mthyl_Trfase_ML2640-like"/>
</dbReference>
<accession>A0ABP8YMJ5</accession>
<dbReference type="EC" id="2.1.1.-" evidence="6"/>
<dbReference type="SUPFAM" id="SSF53335">
    <property type="entry name" value="S-adenosyl-L-methionine-dependent methyltransferases"/>
    <property type="match status" value="1"/>
</dbReference>
<dbReference type="Proteomes" id="UP001499882">
    <property type="component" value="Unassembled WGS sequence"/>
</dbReference>
<evidence type="ECO:0000313" key="8">
    <source>
        <dbReference type="Proteomes" id="UP001499882"/>
    </source>
</evidence>
<evidence type="ECO:0000256" key="2">
    <source>
        <dbReference type="ARBA" id="ARBA00008138"/>
    </source>
</evidence>
<comment type="caution">
    <text evidence="7">The sequence shown here is derived from an EMBL/GenBank/DDBJ whole genome shotgun (WGS) entry which is preliminary data.</text>
</comment>
<dbReference type="PANTHER" id="PTHR43619:SF2">
    <property type="entry name" value="S-ADENOSYL-L-METHIONINE-DEPENDENT METHYLTRANSFERASES SUPERFAMILY PROTEIN"/>
    <property type="match status" value="1"/>
</dbReference>
<evidence type="ECO:0000256" key="1">
    <source>
        <dbReference type="ARBA" id="ARBA00003907"/>
    </source>
</evidence>
<dbReference type="Gene3D" id="3.40.50.150">
    <property type="entry name" value="Vaccinia Virus protein VP39"/>
    <property type="match status" value="1"/>
</dbReference>
<keyword evidence="4" id="KW-0808">Transferase</keyword>
<sequence length="276" mass="29843">MREGEPSRTAFGSAVHRAVHQDLDGGRIFRDPLAWQILGIDREATLADPAATERPRLRVFIAARHRFAEDTLATAVERGTRQVVVLGAGLDAFAYRNPHAETRVFEVDFPATGAWKRDRLADAGIAVPDSVTYVGVDFESDDLMSRLVEAGLDPTAPAFFLWLGVVPYLTWEAVTATLMAIASVPSGEVVFDYTTPTHQLDAKALSDRTDLIARVAEVGEPLSAGVETEALHTLLADLGFGEVEDLGRPQIRARFLGRQAGSETGGAHLLRARASA</sequence>
<dbReference type="InterPro" id="IPR029063">
    <property type="entry name" value="SAM-dependent_MTases_sf"/>
</dbReference>
<dbReference type="GO" id="GO:0008168">
    <property type="term" value="F:methyltransferase activity"/>
    <property type="evidence" value="ECO:0007669"/>
    <property type="project" value="UniProtKB-KW"/>
</dbReference>
<protein>
    <recommendedName>
        <fullName evidence="6">S-adenosyl-L-methionine-dependent methyltransferase</fullName>
        <ecNumber evidence="6">2.1.1.-</ecNumber>
    </recommendedName>
</protein>
<dbReference type="InterPro" id="IPR007213">
    <property type="entry name" value="Ppm1/Ppm2/Tcmp"/>
</dbReference>
<comment type="similarity">
    <text evidence="2 6">Belongs to the UPF0677 family.</text>
</comment>
<keyword evidence="8" id="KW-1185">Reference proteome</keyword>
<evidence type="ECO:0000256" key="4">
    <source>
        <dbReference type="ARBA" id="ARBA00022679"/>
    </source>
</evidence>
<dbReference type="NCBIfam" id="TIGR00027">
    <property type="entry name" value="mthyl_TIGR00027"/>
    <property type="match status" value="1"/>
</dbReference>